<reference evidence="4 5" key="1">
    <citation type="submission" date="2017-07" db="EMBL/GenBank/DDBJ databases">
        <title>The genome sequence of Paludifilum halophilum highlights mechanisms for microbial adaptation to high salt environemnts.</title>
        <authorList>
            <person name="Belbahri L."/>
        </authorList>
    </citation>
    <scope>NUCLEOTIDE SEQUENCE [LARGE SCALE GENOMIC DNA]</scope>
    <source>
        <strain evidence="4 5">DSM 102817</strain>
    </source>
</reference>
<feature type="region of interest" description="Disordered" evidence="1">
    <location>
        <begin position="27"/>
        <end position="49"/>
    </location>
</feature>
<protein>
    <recommendedName>
        <fullName evidence="6">Lipoprotein YerB</fullName>
    </recommendedName>
</protein>
<organism evidence="4 5">
    <name type="scientific">Paludifilum halophilum</name>
    <dbReference type="NCBI Taxonomy" id="1642702"/>
    <lineage>
        <taxon>Bacteria</taxon>
        <taxon>Bacillati</taxon>
        <taxon>Bacillota</taxon>
        <taxon>Bacilli</taxon>
        <taxon>Bacillales</taxon>
        <taxon>Thermoactinomycetaceae</taxon>
        <taxon>Paludifilum</taxon>
    </lineage>
</organism>
<dbReference type="SUPFAM" id="SSF159774">
    <property type="entry name" value="YerB-like"/>
    <property type="match status" value="1"/>
</dbReference>
<dbReference type="OrthoDB" id="9779102at2"/>
<dbReference type="Pfam" id="PF17479">
    <property type="entry name" value="DUF3048_C"/>
    <property type="match status" value="1"/>
</dbReference>
<proteinExistence type="predicted"/>
<feature type="domain" description="DUF3048" evidence="2">
    <location>
        <begin position="46"/>
        <end position="185"/>
    </location>
</feature>
<dbReference type="PROSITE" id="PS51257">
    <property type="entry name" value="PROKAR_LIPOPROTEIN"/>
    <property type="match status" value="1"/>
</dbReference>
<sequence>MRIRVWGLVMVLVVVVAGCHGNFVDQTSKTEEKEETTSGTLSRDPFTGMPEKGDARSALMVMVNNHAKARPQSGLNRADVVVEILAEGPITRFAAFYHSQNPGKVGPVRSVRPYFLDLAAGMGAVVAHAGGSPAALKRIESERIPSLDGIHGAARYFQREKSRQPPHNLYTDVEQLRQGANQQGLSPDSAVEGPWRFDDRGAVEQGRSASEVEIRYGSRYQVGYRYDEASEEYIRYTQGKKQVDRETNQPLSMNNILVLYTDHQVVDSAGRREVDLKESGKGYLFQKGKRIAIHWENRDGWLVPLVEQEVVPLLPGKTWINILPEDGHVSSRG</sequence>
<comment type="caution">
    <text evidence="4">The sequence shown here is derived from an EMBL/GenBank/DDBJ whole genome shotgun (WGS) entry which is preliminary data.</text>
</comment>
<feature type="domain" description="DUF3048" evidence="3">
    <location>
        <begin position="212"/>
        <end position="320"/>
    </location>
</feature>
<dbReference type="InterPro" id="IPR021416">
    <property type="entry name" value="DUF3048_N"/>
</dbReference>
<dbReference type="Gene3D" id="3.50.90.10">
    <property type="entry name" value="YerB-like"/>
    <property type="match status" value="1"/>
</dbReference>
<evidence type="ECO:0000256" key="1">
    <source>
        <dbReference type="SAM" id="MobiDB-lite"/>
    </source>
</evidence>
<dbReference type="InterPro" id="IPR023158">
    <property type="entry name" value="YerB-like_sf"/>
</dbReference>
<accession>A0A235B5K9</accession>
<dbReference type="InterPro" id="IPR035328">
    <property type="entry name" value="DUF3048_C"/>
</dbReference>
<dbReference type="Proteomes" id="UP000215459">
    <property type="component" value="Unassembled WGS sequence"/>
</dbReference>
<evidence type="ECO:0000259" key="3">
    <source>
        <dbReference type="Pfam" id="PF17479"/>
    </source>
</evidence>
<gene>
    <name evidence="4" type="ORF">CHM34_11545</name>
</gene>
<dbReference type="AlphaFoldDB" id="A0A235B5K9"/>
<evidence type="ECO:0000313" key="5">
    <source>
        <dbReference type="Proteomes" id="UP000215459"/>
    </source>
</evidence>
<dbReference type="Pfam" id="PF11258">
    <property type="entry name" value="DUF3048"/>
    <property type="match status" value="1"/>
</dbReference>
<dbReference type="EMBL" id="NOWF01000006">
    <property type="protein sequence ID" value="OYD07521.1"/>
    <property type="molecule type" value="Genomic_DNA"/>
</dbReference>
<keyword evidence="5" id="KW-1185">Reference proteome</keyword>
<evidence type="ECO:0000259" key="2">
    <source>
        <dbReference type="Pfam" id="PF11258"/>
    </source>
</evidence>
<evidence type="ECO:0000313" key="4">
    <source>
        <dbReference type="EMBL" id="OYD07521.1"/>
    </source>
</evidence>
<name>A0A235B5K9_9BACL</name>
<dbReference type="RefSeq" id="WP_094264756.1">
    <property type="nucleotide sequence ID" value="NZ_NOWF01000006.1"/>
</dbReference>
<evidence type="ECO:0008006" key="6">
    <source>
        <dbReference type="Google" id="ProtNLM"/>
    </source>
</evidence>